<dbReference type="Proteomes" id="UP000824120">
    <property type="component" value="Chromosome 8"/>
</dbReference>
<dbReference type="InterPro" id="IPR023753">
    <property type="entry name" value="FAD/NAD-binding_dom"/>
</dbReference>
<dbReference type="SUPFAM" id="SSF51905">
    <property type="entry name" value="FAD/NAD(P)-binding domain"/>
    <property type="match status" value="1"/>
</dbReference>
<dbReference type="Gene3D" id="3.50.50.100">
    <property type="match status" value="1"/>
</dbReference>
<evidence type="ECO:0000313" key="14">
    <source>
        <dbReference type="Proteomes" id="UP000824120"/>
    </source>
</evidence>
<dbReference type="PANTHER" id="PTHR43706:SF3">
    <property type="entry name" value="EXTERNAL ALTERNATIVE NAD(P)H-UBIQUINONE OXIDOREDUCTASE B1, MITOCHONDRIAL"/>
    <property type="match status" value="1"/>
</dbReference>
<comment type="catalytic activity">
    <reaction evidence="11">
        <text>a ubiquinone + NADH + H(+) = a ubiquinol + NAD(+)</text>
        <dbReference type="Rhea" id="RHEA:23152"/>
        <dbReference type="Rhea" id="RHEA-COMP:9565"/>
        <dbReference type="Rhea" id="RHEA-COMP:9566"/>
        <dbReference type="ChEBI" id="CHEBI:15378"/>
        <dbReference type="ChEBI" id="CHEBI:16389"/>
        <dbReference type="ChEBI" id="CHEBI:17976"/>
        <dbReference type="ChEBI" id="CHEBI:57540"/>
        <dbReference type="ChEBI" id="CHEBI:57945"/>
    </reaction>
</comment>
<proteinExistence type="inferred from homology"/>
<evidence type="ECO:0000256" key="5">
    <source>
        <dbReference type="ARBA" id="ARBA00022792"/>
    </source>
</evidence>
<evidence type="ECO:0000256" key="6">
    <source>
        <dbReference type="ARBA" id="ARBA00022827"/>
    </source>
</evidence>
<name>A0A9J5XWK1_SOLCO</name>
<dbReference type="PANTHER" id="PTHR43706">
    <property type="entry name" value="NADH DEHYDROGENASE"/>
    <property type="match status" value="1"/>
</dbReference>
<dbReference type="EMBL" id="JACXVP010000008">
    <property type="protein sequence ID" value="KAG5592122.1"/>
    <property type="molecule type" value="Genomic_DNA"/>
</dbReference>
<evidence type="ECO:0000313" key="13">
    <source>
        <dbReference type="EMBL" id="KAG5592122.1"/>
    </source>
</evidence>
<keyword evidence="9" id="KW-0496">Mitochondrion</keyword>
<evidence type="ECO:0000259" key="12">
    <source>
        <dbReference type="Pfam" id="PF07992"/>
    </source>
</evidence>
<gene>
    <name evidence="13" type="ORF">H5410_042636</name>
</gene>
<evidence type="ECO:0000256" key="2">
    <source>
        <dbReference type="ARBA" id="ARBA00004637"/>
    </source>
</evidence>
<reference evidence="13 14" key="1">
    <citation type="submission" date="2020-09" db="EMBL/GenBank/DDBJ databases">
        <title>De no assembly of potato wild relative species, Solanum commersonii.</title>
        <authorList>
            <person name="Cho K."/>
        </authorList>
    </citation>
    <scope>NUCLEOTIDE SEQUENCE [LARGE SCALE GENOMIC DNA]</scope>
    <source>
        <strain evidence="13">LZ3.2</strain>
        <tissue evidence="13">Leaf</tissue>
    </source>
</reference>
<evidence type="ECO:0000256" key="7">
    <source>
        <dbReference type="ARBA" id="ARBA00023002"/>
    </source>
</evidence>
<evidence type="ECO:0000256" key="3">
    <source>
        <dbReference type="ARBA" id="ARBA00005272"/>
    </source>
</evidence>
<evidence type="ECO:0000256" key="9">
    <source>
        <dbReference type="ARBA" id="ARBA00023128"/>
    </source>
</evidence>
<comment type="similarity">
    <text evidence="3">Belongs to the NADH dehydrogenase family.</text>
</comment>
<evidence type="ECO:0000256" key="1">
    <source>
        <dbReference type="ARBA" id="ARBA00004275"/>
    </source>
</evidence>
<evidence type="ECO:0000256" key="8">
    <source>
        <dbReference type="ARBA" id="ARBA00023027"/>
    </source>
</evidence>
<organism evidence="13 14">
    <name type="scientific">Solanum commersonii</name>
    <name type="common">Commerson's wild potato</name>
    <name type="synonym">Commerson's nightshade</name>
    <dbReference type="NCBI Taxonomy" id="4109"/>
    <lineage>
        <taxon>Eukaryota</taxon>
        <taxon>Viridiplantae</taxon>
        <taxon>Streptophyta</taxon>
        <taxon>Embryophyta</taxon>
        <taxon>Tracheophyta</taxon>
        <taxon>Spermatophyta</taxon>
        <taxon>Magnoliopsida</taxon>
        <taxon>eudicotyledons</taxon>
        <taxon>Gunneridae</taxon>
        <taxon>Pentapetalae</taxon>
        <taxon>asterids</taxon>
        <taxon>lamiids</taxon>
        <taxon>Solanales</taxon>
        <taxon>Solanaceae</taxon>
        <taxon>Solanoideae</taxon>
        <taxon>Solaneae</taxon>
        <taxon>Solanum</taxon>
    </lineage>
</organism>
<feature type="domain" description="FAD/NAD(P)-binding" evidence="12">
    <location>
        <begin position="26"/>
        <end position="140"/>
    </location>
</feature>
<dbReference type="InterPro" id="IPR036188">
    <property type="entry name" value="FAD/NAD-bd_sf"/>
</dbReference>
<dbReference type="Pfam" id="PF07992">
    <property type="entry name" value="Pyr_redox_2"/>
    <property type="match status" value="1"/>
</dbReference>
<dbReference type="GO" id="GO:0003954">
    <property type="term" value="F:NADH dehydrogenase activity"/>
    <property type="evidence" value="ECO:0007669"/>
    <property type="project" value="InterPro"/>
</dbReference>
<dbReference type="OrthoDB" id="3244603at2759"/>
<protein>
    <recommendedName>
        <fullName evidence="12">FAD/NAD(P)-binding domain-containing protein</fullName>
    </recommendedName>
</protein>
<sequence length="308" mass="34763">MISPENRTVSCRSGINDNLAGWNDFYLVVAVGAQVNTFITPGSCFEKSVIPGLSDLERRTNLHFVIVGWGPTGVEFAAELHDYVYEDLVKIYPSVKDFVKITVIQSGDHILNTFDERISSCAEQKFQRDGIEVSTGKHVEVPYGMVVWSTGVGSRSFVKDFMEQVGSVEEFRDVLEDIIICYPQVALYLKNKHLLEAKDLFRDSEGNEREEVDIEDSQMKSLPATAQVAAQQGTYLARCSNRWDQCKSNPEGPRHFKSSGRHKFLPFEYRHLGQFAPFGGDQAAAELPGDWVSMGHSTQWLWYSVYAR</sequence>
<dbReference type="GO" id="GO:0005743">
    <property type="term" value="C:mitochondrial inner membrane"/>
    <property type="evidence" value="ECO:0007669"/>
    <property type="project" value="UniProtKB-SubCell"/>
</dbReference>
<accession>A0A9J5XWK1</accession>
<dbReference type="AlphaFoldDB" id="A0A9J5XWK1"/>
<dbReference type="InterPro" id="IPR045024">
    <property type="entry name" value="NDH-2"/>
</dbReference>
<comment type="caution">
    <text evidence="13">The sequence shown here is derived from an EMBL/GenBank/DDBJ whole genome shotgun (WGS) entry which is preliminary data.</text>
</comment>
<dbReference type="GO" id="GO:0005777">
    <property type="term" value="C:peroxisome"/>
    <property type="evidence" value="ECO:0007669"/>
    <property type="project" value="UniProtKB-SubCell"/>
</dbReference>
<keyword evidence="4" id="KW-0285">Flavoprotein</keyword>
<keyword evidence="8" id="KW-0520">NAD</keyword>
<comment type="subcellular location">
    <subcellularLocation>
        <location evidence="2">Mitochondrion inner membrane</location>
        <topology evidence="2">Peripheral membrane protein</topology>
    </subcellularLocation>
    <subcellularLocation>
        <location evidence="1">Peroxisome</location>
    </subcellularLocation>
</comment>
<evidence type="ECO:0000256" key="4">
    <source>
        <dbReference type="ARBA" id="ARBA00022630"/>
    </source>
</evidence>
<keyword evidence="7" id="KW-0560">Oxidoreductase</keyword>
<keyword evidence="10" id="KW-0576">Peroxisome</keyword>
<evidence type="ECO:0000256" key="11">
    <source>
        <dbReference type="ARBA" id="ARBA00049010"/>
    </source>
</evidence>
<keyword evidence="5" id="KW-0999">Mitochondrion inner membrane</keyword>
<keyword evidence="5" id="KW-0472">Membrane</keyword>
<keyword evidence="14" id="KW-1185">Reference proteome</keyword>
<keyword evidence="6" id="KW-0274">FAD</keyword>
<evidence type="ECO:0000256" key="10">
    <source>
        <dbReference type="ARBA" id="ARBA00023140"/>
    </source>
</evidence>